<dbReference type="SUPFAM" id="SSF52091">
    <property type="entry name" value="SpoIIaa-like"/>
    <property type="match status" value="1"/>
</dbReference>
<dbReference type="PROSITE" id="PS50801">
    <property type="entry name" value="STAS"/>
    <property type="match status" value="1"/>
</dbReference>
<dbReference type="GO" id="GO:0043856">
    <property type="term" value="F:anti-sigma factor antagonist activity"/>
    <property type="evidence" value="ECO:0007669"/>
    <property type="project" value="InterPro"/>
</dbReference>
<gene>
    <name evidence="4" type="ORF">Sru01_07810</name>
</gene>
<dbReference type="NCBIfam" id="TIGR00377">
    <property type="entry name" value="ant_ant_sig"/>
    <property type="match status" value="1"/>
</dbReference>
<evidence type="ECO:0000259" key="3">
    <source>
        <dbReference type="PROSITE" id="PS50801"/>
    </source>
</evidence>
<dbReference type="PANTHER" id="PTHR33495:SF2">
    <property type="entry name" value="ANTI-SIGMA FACTOR ANTAGONIST TM_1081-RELATED"/>
    <property type="match status" value="1"/>
</dbReference>
<accession>A0A919QXA7</accession>
<sequence>MDLILTDRADSVWGRISGDLDISTSPCLRRRLVAALEPPRVGLVLDLSEVTFMDASALGALMAARQRSLTIGGDGIRLSAPSRPVLRLLNAAGLQDRFPPIIIPAQRAAAEPAT</sequence>
<dbReference type="InterPro" id="IPR036513">
    <property type="entry name" value="STAS_dom_sf"/>
</dbReference>
<keyword evidence="5" id="KW-1185">Reference proteome</keyword>
<proteinExistence type="inferred from homology"/>
<protein>
    <recommendedName>
        <fullName evidence="2">Anti-sigma factor antagonist</fullName>
    </recommendedName>
</protein>
<dbReference type="Proteomes" id="UP000655287">
    <property type="component" value="Unassembled WGS sequence"/>
</dbReference>
<dbReference type="CDD" id="cd07043">
    <property type="entry name" value="STAS_anti-anti-sigma_factors"/>
    <property type="match status" value="1"/>
</dbReference>
<evidence type="ECO:0000256" key="2">
    <source>
        <dbReference type="RuleBase" id="RU003749"/>
    </source>
</evidence>
<name>A0A919QXA7_9ACTN</name>
<evidence type="ECO:0000313" key="5">
    <source>
        <dbReference type="Proteomes" id="UP000655287"/>
    </source>
</evidence>
<feature type="domain" description="STAS" evidence="3">
    <location>
        <begin position="15"/>
        <end position="114"/>
    </location>
</feature>
<evidence type="ECO:0000256" key="1">
    <source>
        <dbReference type="ARBA" id="ARBA00009013"/>
    </source>
</evidence>
<organism evidence="4 5">
    <name type="scientific">Sphaerisporangium rufum</name>
    <dbReference type="NCBI Taxonomy" id="1381558"/>
    <lineage>
        <taxon>Bacteria</taxon>
        <taxon>Bacillati</taxon>
        <taxon>Actinomycetota</taxon>
        <taxon>Actinomycetes</taxon>
        <taxon>Streptosporangiales</taxon>
        <taxon>Streptosporangiaceae</taxon>
        <taxon>Sphaerisporangium</taxon>
    </lineage>
</organism>
<comment type="similarity">
    <text evidence="1 2">Belongs to the anti-sigma-factor antagonist family.</text>
</comment>
<comment type="caution">
    <text evidence="4">The sequence shown here is derived from an EMBL/GenBank/DDBJ whole genome shotgun (WGS) entry which is preliminary data.</text>
</comment>
<dbReference type="EMBL" id="BOOU01000012">
    <property type="protein sequence ID" value="GII75799.1"/>
    <property type="molecule type" value="Genomic_DNA"/>
</dbReference>
<dbReference type="RefSeq" id="WP_203982447.1">
    <property type="nucleotide sequence ID" value="NZ_BOOU01000012.1"/>
</dbReference>
<dbReference type="InterPro" id="IPR002645">
    <property type="entry name" value="STAS_dom"/>
</dbReference>
<dbReference type="Gene3D" id="3.30.750.24">
    <property type="entry name" value="STAS domain"/>
    <property type="match status" value="1"/>
</dbReference>
<dbReference type="InterPro" id="IPR003658">
    <property type="entry name" value="Anti-sigma_ant"/>
</dbReference>
<dbReference type="AlphaFoldDB" id="A0A919QXA7"/>
<evidence type="ECO:0000313" key="4">
    <source>
        <dbReference type="EMBL" id="GII75799.1"/>
    </source>
</evidence>
<dbReference type="Pfam" id="PF01740">
    <property type="entry name" value="STAS"/>
    <property type="match status" value="1"/>
</dbReference>
<dbReference type="PANTHER" id="PTHR33495">
    <property type="entry name" value="ANTI-SIGMA FACTOR ANTAGONIST TM_1081-RELATED-RELATED"/>
    <property type="match status" value="1"/>
</dbReference>
<reference evidence="4" key="1">
    <citation type="submission" date="2021-01" db="EMBL/GenBank/DDBJ databases">
        <title>Whole genome shotgun sequence of Sphaerisporangium rufum NBRC 109079.</title>
        <authorList>
            <person name="Komaki H."/>
            <person name="Tamura T."/>
        </authorList>
    </citation>
    <scope>NUCLEOTIDE SEQUENCE</scope>
    <source>
        <strain evidence="4">NBRC 109079</strain>
    </source>
</reference>